<evidence type="ECO:0000313" key="1">
    <source>
        <dbReference type="EMBL" id="KAF9649739.1"/>
    </source>
</evidence>
<proteinExistence type="predicted"/>
<reference evidence="1" key="1">
    <citation type="submission" date="2019-10" db="EMBL/GenBank/DDBJ databases">
        <authorList>
            <consortium name="DOE Joint Genome Institute"/>
            <person name="Kuo A."/>
            <person name="Miyauchi S."/>
            <person name="Kiss E."/>
            <person name="Drula E."/>
            <person name="Kohler A."/>
            <person name="Sanchez-Garcia M."/>
            <person name="Andreopoulos B."/>
            <person name="Barry K.W."/>
            <person name="Bonito G."/>
            <person name="Buee M."/>
            <person name="Carver A."/>
            <person name="Chen C."/>
            <person name="Cichocki N."/>
            <person name="Clum A."/>
            <person name="Culley D."/>
            <person name="Crous P.W."/>
            <person name="Fauchery L."/>
            <person name="Girlanda M."/>
            <person name="Hayes R."/>
            <person name="Keri Z."/>
            <person name="Labutti K."/>
            <person name="Lipzen A."/>
            <person name="Lombard V."/>
            <person name="Magnuson J."/>
            <person name="Maillard F."/>
            <person name="Morin E."/>
            <person name="Murat C."/>
            <person name="Nolan M."/>
            <person name="Ohm R."/>
            <person name="Pangilinan J."/>
            <person name="Pereira M."/>
            <person name="Perotto S."/>
            <person name="Peter M."/>
            <person name="Riley R."/>
            <person name="Sitrit Y."/>
            <person name="Stielow B."/>
            <person name="Szollosi G."/>
            <person name="Zifcakova L."/>
            <person name="Stursova M."/>
            <person name="Spatafora J.W."/>
            <person name="Tedersoo L."/>
            <person name="Vaario L.-M."/>
            <person name="Yamada A."/>
            <person name="Yan M."/>
            <person name="Wang P."/>
            <person name="Xu J."/>
            <person name="Bruns T."/>
            <person name="Baldrian P."/>
            <person name="Vilgalys R."/>
            <person name="Henrissat B."/>
            <person name="Grigoriev I.V."/>
            <person name="Hibbett D."/>
            <person name="Nagy L.G."/>
            <person name="Martin F.M."/>
        </authorList>
    </citation>
    <scope>NUCLEOTIDE SEQUENCE</scope>
    <source>
        <strain evidence="1">P2</strain>
    </source>
</reference>
<reference evidence="1" key="2">
    <citation type="journal article" date="2020" name="Nat. Commun.">
        <title>Large-scale genome sequencing of mycorrhizal fungi provides insights into the early evolution of symbiotic traits.</title>
        <authorList>
            <person name="Miyauchi S."/>
            <person name="Kiss E."/>
            <person name="Kuo A."/>
            <person name="Drula E."/>
            <person name="Kohler A."/>
            <person name="Sanchez-Garcia M."/>
            <person name="Morin E."/>
            <person name="Andreopoulos B."/>
            <person name="Barry K.W."/>
            <person name="Bonito G."/>
            <person name="Buee M."/>
            <person name="Carver A."/>
            <person name="Chen C."/>
            <person name="Cichocki N."/>
            <person name="Clum A."/>
            <person name="Culley D."/>
            <person name="Crous P.W."/>
            <person name="Fauchery L."/>
            <person name="Girlanda M."/>
            <person name="Hayes R.D."/>
            <person name="Keri Z."/>
            <person name="LaButti K."/>
            <person name="Lipzen A."/>
            <person name="Lombard V."/>
            <person name="Magnuson J."/>
            <person name="Maillard F."/>
            <person name="Murat C."/>
            <person name="Nolan M."/>
            <person name="Ohm R.A."/>
            <person name="Pangilinan J."/>
            <person name="Pereira M.F."/>
            <person name="Perotto S."/>
            <person name="Peter M."/>
            <person name="Pfister S."/>
            <person name="Riley R."/>
            <person name="Sitrit Y."/>
            <person name="Stielow J.B."/>
            <person name="Szollosi G."/>
            <person name="Zifcakova L."/>
            <person name="Stursova M."/>
            <person name="Spatafora J.W."/>
            <person name="Tedersoo L."/>
            <person name="Vaario L.M."/>
            <person name="Yamada A."/>
            <person name="Yan M."/>
            <person name="Wang P."/>
            <person name="Xu J."/>
            <person name="Bruns T."/>
            <person name="Baldrian P."/>
            <person name="Vilgalys R."/>
            <person name="Dunand C."/>
            <person name="Henrissat B."/>
            <person name="Grigoriev I.V."/>
            <person name="Hibbett D."/>
            <person name="Nagy L.G."/>
            <person name="Martin F.M."/>
        </authorList>
    </citation>
    <scope>NUCLEOTIDE SEQUENCE</scope>
    <source>
        <strain evidence="1">P2</strain>
    </source>
</reference>
<name>A0ACB6ZJL3_THEGA</name>
<comment type="caution">
    <text evidence="1">The sequence shown here is derived from an EMBL/GenBank/DDBJ whole genome shotgun (WGS) entry which is preliminary data.</text>
</comment>
<sequence>MEPVKFLASGLTLKESKAKRQEKQAARYRHRLGTYVPSGDSKGLLEALMATSPRKSPTPRKSTASESTRPRKSVKSSTKGKGGDEMAEESTQETEKQTKSRESTSRKSIKVADSSEKVTRAEQSEKKASRRSVSKAGVNATEDGGENQPKPSTSRLTDKSTNASNSKATKASKSAKTKKPKLSKAPLRNTDVEGDFDDRPITPSPVQRKFKTSSTKLQPTKTNDESDGVAIKKAKTTKKVNRRKARATEPPLETFESTGSDVDLGGSLPGPSNLRHLSAEEKSLGDAPPDMDEKATTPGISRVVPNRRDGSEEEQQQQHRKPLPKKRGRPHKDEGEEGPPPKRGKTQKADNGGEGNDSARPKPKRQAKSPPKPESAATKGKTKKKADPPPDMSDVEKEESLPTETKASGSNTRKRQRREPDDRSENEKRDEPDGDEPSSKPNRVRLDSIPPEGMVIRKKNGIVERLLPPVIKPKRKGASNRGKTRSSRKRAIPAHVLKYIGPNRIGSPLKAEGTDTDDDLNL</sequence>
<accession>A0ACB6ZJL3</accession>
<evidence type="ECO:0000313" key="2">
    <source>
        <dbReference type="Proteomes" id="UP000886501"/>
    </source>
</evidence>
<dbReference type="EMBL" id="MU117994">
    <property type="protein sequence ID" value="KAF9649739.1"/>
    <property type="molecule type" value="Genomic_DNA"/>
</dbReference>
<keyword evidence="2" id="KW-1185">Reference proteome</keyword>
<gene>
    <name evidence="1" type="ORF">BDM02DRAFT_3268542</name>
</gene>
<organism evidence="1 2">
    <name type="scientific">Thelephora ganbajun</name>
    <name type="common">Ganba fungus</name>
    <dbReference type="NCBI Taxonomy" id="370292"/>
    <lineage>
        <taxon>Eukaryota</taxon>
        <taxon>Fungi</taxon>
        <taxon>Dikarya</taxon>
        <taxon>Basidiomycota</taxon>
        <taxon>Agaricomycotina</taxon>
        <taxon>Agaricomycetes</taxon>
        <taxon>Thelephorales</taxon>
        <taxon>Thelephoraceae</taxon>
        <taxon>Thelephora</taxon>
    </lineage>
</organism>
<protein>
    <submittedName>
        <fullName evidence="1">Uncharacterized protein</fullName>
    </submittedName>
</protein>
<dbReference type="Proteomes" id="UP000886501">
    <property type="component" value="Unassembled WGS sequence"/>
</dbReference>